<feature type="transmembrane region" description="Helical" evidence="1">
    <location>
        <begin position="429"/>
        <end position="451"/>
    </location>
</feature>
<feature type="transmembrane region" description="Helical" evidence="1">
    <location>
        <begin position="356"/>
        <end position="378"/>
    </location>
</feature>
<evidence type="ECO:0000256" key="1">
    <source>
        <dbReference type="SAM" id="Phobius"/>
    </source>
</evidence>
<reference evidence="3" key="1">
    <citation type="journal article" date="2014" name="Stand. Genomic Sci.">
        <title>Genome sequence of the exopolysaccharide-producing Salipiger mucosus type strain (DSM 16094(T)), a moderately halophilic member of the Roseobacter clade.</title>
        <authorList>
            <person name="Riedel T."/>
            <person name="Spring S."/>
            <person name="Fiebig A."/>
            <person name="Petersen J."/>
            <person name="Kyrpides N.C."/>
            <person name="Goker M."/>
            <person name="Klenk H.P."/>
        </authorList>
    </citation>
    <scope>NUCLEOTIDE SEQUENCE [LARGE SCALE GENOMIC DNA]</scope>
    <source>
        <strain evidence="3">DSM 16094</strain>
    </source>
</reference>
<keyword evidence="1" id="KW-0472">Membrane</keyword>
<dbReference type="STRING" id="1123237.Salmuc_02545"/>
<organism evidence="2 3">
    <name type="scientific">Salipiger mucosus DSM 16094</name>
    <dbReference type="NCBI Taxonomy" id="1123237"/>
    <lineage>
        <taxon>Bacteria</taxon>
        <taxon>Pseudomonadati</taxon>
        <taxon>Pseudomonadota</taxon>
        <taxon>Alphaproteobacteria</taxon>
        <taxon>Rhodobacterales</taxon>
        <taxon>Roseobacteraceae</taxon>
        <taxon>Salipiger</taxon>
    </lineage>
</organism>
<evidence type="ECO:0000313" key="3">
    <source>
        <dbReference type="Proteomes" id="UP000015347"/>
    </source>
</evidence>
<feature type="transmembrane region" description="Helical" evidence="1">
    <location>
        <begin position="390"/>
        <end position="417"/>
    </location>
</feature>
<feature type="transmembrane region" description="Helical" evidence="1">
    <location>
        <begin position="170"/>
        <end position="193"/>
    </location>
</feature>
<keyword evidence="1" id="KW-1133">Transmembrane helix</keyword>
<feature type="transmembrane region" description="Helical" evidence="1">
    <location>
        <begin position="114"/>
        <end position="133"/>
    </location>
</feature>
<dbReference type="EMBL" id="APVH01000027">
    <property type="protein sequence ID" value="EPX82176.1"/>
    <property type="molecule type" value="Genomic_DNA"/>
</dbReference>
<dbReference type="Proteomes" id="UP000015347">
    <property type="component" value="Unassembled WGS sequence"/>
</dbReference>
<gene>
    <name evidence="2" type="ORF">Salmuc_02545</name>
</gene>
<feature type="transmembrane region" description="Helical" evidence="1">
    <location>
        <begin position="282"/>
        <end position="303"/>
    </location>
</feature>
<keyword evidence="1" id="KW-0812">Transmembrane</keyword>
<feature type="transmembrane region" description="Helical" evidence="1">
    <location>
        <begin position="471"/>
        <end position="496"/>
    </location>
</feature>
<comment type="caution">
    <text evidence="2">The sequence shown here is derived from an EMBL/GenBank/DDBJ whole genome shotgun (WGS) entry which is preliminary data.</text>
</comment>
<dbReference type="eggNOG" id="COG4590">
    <property type="taxonomic scope" value="Bacteria"/>
</dbReference>
<feature type="transmembrane region" description="Helical" evidence="1">
    <location>
        <begin position="92"/>
        <end position="107"/>
    </location>
</feature>
<feature type="transmembrane region" description="Helical" evidence="1">
    <location>
        <begin position="39"/>
        <end position="57"/>
    </location>
</feature>
<evidence type="ECO:0008006" key="4">
    <source>
        <dbReference type="Google" id="ProtNLM"/>
    </source>
</evidence>
<proteinExistence type="predicted"/>
<evidence type="ECO:0000313" key="2">
    <source>
        <dbReference type="EMBL" id="EPX82176.1"/>
    </source>
</evidence>
<keyword evidence="3" id="KW-1185">Reference proteome</keyword>
<feature type="transmembrane region" description="Helical" evidence="1">
    <location>
        <begin position="309"/>
        <end position="329"/>
    </location>
</feature>
<name>S9QL63_9RHOB</name>
<accession>S9QL63</accession>
<sequence length="497" mass="52617">MPAPRPGPRPAIAARREWWSSRADRSQSRNAALPASHDILGRFAGGLLCLVTGLVILREWLLPDAVLDWALIPSLLGLVALLSLQVGWGRRAFVATAIVLTVALFLREPDWSEVVLRAIHSSAFIAAFFAALATLRSAAEKAPAIRDAGTFLSKQPPGRRYAALTVGGQMFALLLNYGAIALLGSLATASARAEPDAEIRFHRTRRMLLAIQRAFCSTLPWSPLSFAVAITTALIPGTNWGGVLLPALGTSALMAVTGWSLDSIFKPRLSHPPPERRKPEGSWALMLPLAGLLAILVASTLTLQWLSGLRVIAIVLLVVPTIALVWLTLQTRSAAGLGRRLAGFAFDELPGYRGEVTLLMMAGYIGTVGAPLLQPLVAGLGLHPEALPTWLVLVGLVWLIPALGQLGMNPILGVTLLAPLIPSAEMLGVAPTAIVTAITAGWALGGISSPFTATTLLTGSFGNVSARHVGLVWNAGYMVAMLAILSLWVLVVAWLLG</sequence>
<dbReference type="HOGENOM" id="CLU_046403_0_0_5"/>
<dbReference type="AlphaFoldDB" id="S9QL63"/>
<feature type="transmembrane region" description="Helical" evidence="1">
    <location>
        <begin position="241"/>
        <end position="261"/>
    </location>
</feature>
<protein>
    <recommendedName>
        <fullName evidence="4">H+/citrate symporter</fullName>
    </recommendedName>
</protein>